<reference evidence="1 2" key="1">
    <citation type="submission" date="2016-10" db="EMBL/GenBank/DDBJ databases">
        <authorList>
            <person name="de Groot N.N."/>
        </authorList>
    </citation>
    <scope>NUCLEOTIDE SEQUENCE [LARGE SCALE GENOMIC DNA]</scope>
    <source>
        <strain evidence="1 2">DSM 43067</strain>
    </source>
</reference>
<sequence>MSTSPHAPELAALAAAAGTDHPRKLKSALTKLARPLSAADRISFFEDACRAFAAAGVSETAAELATWSFTQARKAEKDGANPPDVERLHATLLEFVPLGAVAPTILRDHAKALGGHFPPEEAHARFREVICAGFDAGLIPYARVFPDLRKLAVAAGIAKDDEDGFLAARLLRDGLLPGASQTIWAAAQKALVTAAGRDDDLMDLLIVAEPDRARHEKEGGAEHAERMRQTWLATLAGAGAGARLTAVWFATAGRRCAADTLLTLVEQAGRRLFPSGTGPGGDPATDPAAIPPKRAPWGDMSDAEMRAQLKADVASGHLSRVHRALSWLRSKGHGFIRRNPGFARELEFHDPLDALLSELRAGIPEEFGIPIPYPGRAARSVVQHREYLSVRTGQEVEVDDGGGSPWTVRLGIFPEKLMPWYDGEAVRVSRVRPDGRWQTFRAEGLTEDDKLALTFEPETCTARPEAPGDGEVTFPGAAAPSRVRLHQGRITVTAPDGSQSVRLDYTPRDPSVPPPAVWSRRSPVDAAGSAALRTLDKDTVERLVSAALLARGTGPAREELARLVPELTEPSLIDTVAQRVRDAASCLLTEHWFRVKDGVAPRPPYSPLLEHHPELPVMGLRRLVSLRAFEKHALAAAEEPESAEPRLLYIRDQPEVVDELIEDFGGLARHVIPVLWPWQRPRAAWSLDKQRAWANTGWGDGNGRYRLLWFKQPPKPSERGTQVWRTRNGSLLSFRGWHRRGFAAVEYSPDGRFVPIRLPERDLIADPVPQGWLSQERLLRLERLLAEKGPPPVRAETARELTVRTGLTTATAVNLLYGSEEESLRSPFMPRTEDLDLPPEIVDLLEATKHERSEWNHRFAFGRDTGRLGLIRERLLPDDPADLWTTGFDITRAADWWQEECDRMGW</sequence>
<organism evidence="1 2">
    <name type="scientific">Actinomadura madurae</name>
    <dbReference type="NCBI Taxonomy" id="1993"/>
    <lineage>
        <taxon>Bacteria</taxon>
        <taxon>Bacillati</taxon>
        <taxon>Actinomycetota</taxon>
        <taxon>Actinomycetes</taxon>
        <taxon>Streptosporangiales</taxon>
        <taxon>Thermomonosporaceae</taxon>
        <taxon>Actinomadura</taxon>
    </lineage>
</organism>
<gene>
    <name evidence="1" type="ORF">SAMN04489713_10335</name>
</gene>
<evidence type="ECO:0008006" key="3">
    <source>
        <dbReference type="Google" id="ProtNLM"/>
    </source>
</evidence>
<evidence type="ECO:0000313" key="1">
    <source>
        <dbReference type="EMBL" id="SFN78523.1"/>
    </source>
</evidence>
<dbReference type="Proteomes" id="UP000183413">
    <property type="component" value="Unassembled WGS sequence"/>
</dbReference>
<dbReference type="RefSeq" id="WP_075020655.1">
    <property type="nucleotide sequence ID" value="NZ_FOVH01000003.1"/>
</dbReference>
<evidence type="ECO:0000313" key="2">
    <source>
        <dbReference type="Proteomes" id="UP000183413"/>
    </source>
</evidence>
<dbReference type="InParanoid" id="A0A1I5BV04"/>
<accession>A0A1I5BV04</accession>
<dbReference type="EMBL" id="FOVH01000003">
    <property type="protein sequence ID" value="SFN78523.1"/>
    <property type="molecule type" value="Genomic_DNA"/>
</dbReference>
<proteinExistence type="predicted"/>
<dbReference type="AlphaFoldDB" id="A0A1I5BV04"/>
<keyword evidence="2" id="KW-1185">Reference proteome</keyword>
<name>A0A1I5BV04_9ACTN</name>
<dbReference type="eggNOG" id="ENOG502ZAJJ">
    <property type="taxonomic scope" value="Bacteria"/>
</dbReference>
<protein>
    <recommendedName>
        <fullName evidence="3">DUF4132 domain-containing protein</fullName>
    </recommendedName>
</protein>